<evidence type="ECO:0000313" key="4">
    <source>
        <dbReference type="Proteomes" id="UP001634393"/>
    </source>
</evidence>
<comment type="caution">
    <text evidence="3">The sequence shown here is derived from an EMBL/GenBank/DDBJ whole genome shotgun (WGS) entry which is preliminary data.</text>
</comment>
<dbReference type="SUPFAM" id="SSF54637">
    <property type="entry name" value="Thioesterase/thiol ester dehydrase-isomerase"/>
    <property type="match status" value="1"/>
</dbReference>
<reference evidence="3 4" key="1">
    <citation type="submission" date="2024-12" db="EMBL/GenBank/DDBJ databases">
        <title>The unique morphological basis and parallel evolutionary history of personate flowers in Penstemon.</title>
        <authorList>
            <person name="Depatie T.H."/>
            <person name="Wessinger C.A."/>
        </authorList>
    </citation>
    <scope>NUCLEOTIDE SEQUENCE [LARGE SCALE GENOMIC DNA]</scope>
    <source>
        <strain evidence="3">WTNN_2</strain>
        <tissue evidence="3">Leaf</tissue>
    </source>
</reference>
<evidence type="ECO:0000256" key="1">
    <source>
        <dbReference type="ARBA" id="ARBA00008324"/>
    </source>
</evidence>
<dbReference type="Proteomes" id="UP001634393">
    <property type="component" value="Unassembled WGS sequence"/>
</dbReference>
<dbReference type="CDD" id="cd03443">
    <property type="entry name" value="PaaI_thioesterase"/>
    <property type="match status" value="1"/>
</dbReference>
<dbReference type="InterPro" id="IPR039298">
    <property type="entry name" value="ACOT13"/>
</dbReference>
<dbReference type="InterPro" id="IPR029069">
    <property type="entry name" value="HotDog_dom_sf"/>
</dbReference>
<dbReference type="PANTHER" id="PTHR21660:SF12">
    <property type="entry name" value="OS07G0462700 PROTEIN"/>
    <property type="match status" value="1"/>
</dbReference>
<organism evidence="3 4">
    <name type="scientific">Penstemon smallii</name>
    <dbReference type="NCBI Taxonomy" id="265156"/>
    <lineage>
        <taxon>Eukaryota</taxon>
        <taxon>Viridiplantae</taxon>
        <taxon>Streptophyta</taxon>
        <taxon>Embryophyta</taxon>
        <taxon>Tracheophyta</taxon>
        <taxon>Spermatophyta</taxon>
        <taxon>Magnoliopsida</taxon>
        <taxon>eudicotyledons</taxon>
        <taxon>Gunneridae</taxon>
        <taxon>Pentapetalae</taxon>
        <taxon>asterids</taxon>
        <taxon>lamiids</taxon>
        <taxon>Lamiales</taxon>
        <taxon>Plantaginaceae</taxon>
        <taxon>Cheloneae</taxon>
        <taxon>Penstemon</taxon>
    </lineage>
</organism>
<comment type="similarity">
    <text evidence="1">Belongs to the thioesterase PaaI family.</text>
</comment>
<protein>
    <recommendedName>
        <fullName evidence="2">Thioesterase domain-containing protein</fullName>
    </recommendedName>
</protein>
<dbReference type="InterPro" id="IPR006683">
    <property type="entry name" value="Thioestr_dom"/>
</dbReference>
<keyword evidence="4" id="KW-1185">Reference proteome</keyword>
<feature type="domain" description="Thioesterase" evidence="2">
    <location>
        <begin position="92"/>
        <end position="166"/>
    </location>
</feature>
<dbReference type="PANTHER" id="PTHR21660">
    <property type="entry name" value="THIOESTERASE SUPERFAMILY MEMBER-RELATED"/>
    <property type="match status" value="1"/>
</dbReference>
<name>A0ABD3RPH3_9LAMI</name>
<dbReference type="Gene3D" id="3.10.129.10">
    <property type="entry name" value="Hotdog Thioesterase"/>
    <property type="match status" value="1"/>
</dbReference>
<sequence length="186" mass="20435">MSNEISMIKSGVVAQDMNLEILRGFFNNVGVYEKIKAEHNVPDSFSNLIGGGLLKVISIQRGKISCSLTVKAPILFSDLVFNLFVLFRMGWFGGMHGGAVGAVAERVAIACARTVVGKDMEIFLGELTISYLIAAPHKVDLLIDASVIRKGRNLTVVAVHFRLKESDRLAFTTWATFYNIMPVSRL</sequence>
<accession>A0ABD3RPH3</accession>
<dbReference type="EMBL" id="JBJXBP010000008">
    <property type="protein sequence ID" value="KAL3814862.1"/>
    <property type="molecule type" value="Genomic_DNA"/>
</dbReference>
<dbReference type="AlphaFoldDB" id="A0ABD3RPH3"/>
<evidence type="ECO:0000259" key="2">
    <source>
        <dbReference type="Pfam" id="PF03061"/>
    </source>
</evidence>
<gene>
    <name evidence="3" type="ORF">ACJIZ3_016130</name>
</gene>
<dbReference type="Pfam" id="PF03061">
    <property type="entry name" value="4HBT"/>
    <property type="match status" value="1"/>
</dbReference>
<evidence type="ECO:0000313" key="3">
    <source>
        <dbReference type="EMBL" id="KAL3814862.1"/>
    </source>
</evidence>
<proteinExistence type="inferred from homology"/>